<gene>
    <name evidence="9" type="ORF">ACFFIZ_09455</name>
</gene>
<evidence type="ECO:0000313" key="9">
    <source>
        <dbReference type="EMBL" id="MFC0200537.1"/>
    </source>
</evidence>
<feature type="transmembrane region" description="Helical" evidence="7">
    <location>
        <begin position="408"/>
        <end position="429"/>
    </location>
</feature>
<comment type="function">
    <text evidence="7">Part of the tripartite ATP-independent periplasmic (TRAP) transport system.</text>
</comment>
<dbReference type="PANTHER" id="PTHR33362">
    <property type="entry name" value="SIALIC ACID TRAP TRANSPORTER PERMEASE PROTEIN SIAT-RELATED"/>
    <property type="match status" value="1"/>
</dbReference>
<feature type="transmembrane region" description="Helical" evidence="7">
    <location>
        <begin position="365"/>
        <end position="388"/>
    </location>
</feature>
<evidence type="ECO:0000256" key="1">
    <source>
        <dbReference type="ARBA" id="ARBA00004429"/>
    </source>
</evidence>
<comment type="caution">
    <text evidence="9">The sequence shown here is derived from an EMBL/GenBank/DDBJ whole genome shotgun (WGS) entry which is preliminary data.</text>
</comment>
<comment type="subunit">
    <text evidence="7">The complex comprises the extracytoplasmic solute receptor protein and the two transmembrane proteins.</text>
</comment>
<feature type="transmembrane region" description="Helical" evidence="7">
    <location>
        <begin position="181"/>
        <end position="200"/>
    </location>
</feature>
<evidence type="ECO:0000256" key="6">
    <source>
        <dbReference type="ARBA" id="ARBA00023136"/>
    </source>
</evidence>
<name>A0ABV6CIK9_9RHOB</name>
<dbReference type="InterPro" id="IPR010656">
    <property type="entry name" value="DctM"/>
</dbReference>
<dbReference type="EMBL" id="JBHLWQ010000085">
    <property type="protein sequence ID" value="MFC0200537.1"/>
    <property type="molecule type" value="Genomic_DNA"/>
</dbReference>
<dbReference type="PIRSF" id="PIRSF006066">
    <property type="entry name" value="HI0050"/>
    <property type="match status" value="1"/>
</dbReference>
<dbReference type="Proteomes" id="UP001589795">
    <property type="component" value="Unassembled WGS sequence"/>
</dbReference>
<keyword evidence="7" id="KW-0813">Transport</keyword>
<organism evidence="9 10">
    <name type="scientific">Paracoccus rhizosphaerae</name>
    <dbReference type="NCBI Taxonomy" id="1133347"/>
    <lineage>
        <taxon>Bacteria</taxon>
        <taxon>Pseudomonadati</taxon>
        <taxon>Pseudomonadota</taxon>
        <taxon>Alphaproteobacteria</taxon>
        <taxon>Rhodobacterales</taxon>
        <taxon>Paracoccaceae</taxon>
        <taxon>Paracoccus</taxon>
    </lineage>
</organism>
<dbReference type="Pfam" id="PF06808">
    <property type="entry name" value="DctM"/>
    <property type="match status" value="1"/>
</dbReference>
<evidence type="ECO:0000256" key="7">
    <source>
        <dbReference type="RuleBase" id="RU369079"/>
    </source>
</evidence>
<feature type="transmembrane region" description="Helical" evidence="7">
    <location>
        <begin position="280"/>
        <end position="303"/>
    </location>
</feature>
<evidence type="ECO:0000259" key="8">
    <source>
        <dbReference type="Pfam" id="PF06808"/>
    </source>
</evidence>
<feature type="domain" description="TRAP C4-dicarboxylate transport system permease DctM subunit" evidence="8">
    <location>
        <begin position="17"/>
        <end position="424"/>
    </location>
</feature>
<keyword evidence="2" id="KW-1003">Cell membrane</keyword>
<comment type="similarity">
    <text evidence="7">Belongs to the TRAP transporter large permease family.</text>
</comment>
<feature type="transmembrane region" description="Helical" evidence="7">
    <location>
        <begin position="221"/>
        <end position="243"/>
    </location>
</feature>
<dbReference type="InterPro" id="IPR004681">
    <property type="entry name" value="TRAP_DctM"/>
</dbReference>
<evidence type="ECO:0000256" key="3">
    <source>
        <dbReference type="ARBA" id="ARBA00022519"/>
    </source>
</evidence>
<evidence type="ECO:0000256" key="2">
    <source>
        <dbReference type="ARBA" id="ARBA00022475"/>
    </source>
</evidence>
<feature type="transmembrane region" description="Helical" evidence="7">
    <location>
        <begin position="323"/>
        <end position="353"/>
    </location>
</feature>
<comment type="caution">
    <text evidence="7">Lacks conserved residue(s) required for the propagation of feature annotation.</text>
</comment>
<keyword evidence="6 7" id="KW-0472">Membrane</keyword>
<feature type="transmembrane region" description="Helical" evidence="7">
    <location>
        <begin position="60"/>
        <end position="77"/>
    </location>
</feature>
<dbReference type="PANTHER" id="PTHR33362:SF4">
    <property type="entry name" value="2,3-DIKETO-L-GULONATE TRAP TRANSPORTER LARGE PERMEASE PROTEIN YIAN"/>
    <property type="match status" value="1"/>
</dbReference>
<reference evidence="9 10" key="1">
    <citation type="submission" date="2024-09" db="EMBL/GenBank/DDBJ databases">
        <authorList>
            <person name="Sun Q."/>
            <person name="Mori K."/>
        </authorList>
    </citation>
    <scope>NUCLEOTIDE SEQUENCE [LARGE SCALE GENOMIC DNA]</scope>
    <source>
        <strain evidence="9 10">CCM 7904</strain>
    </source>
</reference>
<keyword evidence="3 7" id="KW-0997">Cell inner membrane</keyword>
<dbReference type="NCBIfam" id="TIGR00786">
    <property type="entry name" value="dctM"/>
    <property type="match status" value="1"/>
</dbReference>
<keyword evidence="10" id="KW-1185">Reference proteome</keyword>
<keyword evidence="4 7" id="KW-0812">Transmembrane</keyword>
<feature type="transmembrane region" description="Helical" evidence="7">
    <location>
        <begin position="12"/>
        <end position="40"/>
    </location>
</feature>
<dbReference type="RefSeq" id="WP_378926581.1">
    <property type="nucleotide sequence ID" value="NZ_JBHLWQ010000085.1"/>
</dbReference>
<accession>A0ABV6CIK9</accession>
<feature type="transmembrane region" description="Helical" evidence="7">
    <location>
        <begin position="142"/>
        <end position="169"/>
    </location>
</feature>
<evidence type="ECO:0000256" key="5">
    <source>
        <dbReference type="ARBA" id="ARBA00022989"/>
    </source>
</evidence>
<sequence>MGSASEQIQKMILCALTFLLLLCLGVPIAFTILGASVAYFTLNPMLASIVAQRMSSSLESFPLLAVPFFIIAGGAMARGGIARRLYHLADGLVGHWWGGLAQVAVMNSLFLGAMSGSSNADAAIDARTIAPIMRERGYSNGFASVVSAASGVIAPIMPPSIGLIVYGLLTDTSIGRLFTGGVIPALLIAVALLATVRFAAKRRNYRPEREHRLPLKETAARAWSAAWALAMPVLLLVGLRGGWFTPTELGAMAAVYALVVGLVVYRGFGLGEIYPLLRESALTTANVLFIIAAASVFSLILALEQVPQQMVTALLSISDNKYVVLLVINLLLLVLGTMLEGLALLIILVPILLEVTRSLGIDPVHFGIVLVFNTTIGSITPPVGTVLFTVCSITRCSIEEFASESVPFLVALIGVLMLLTFVPSLVTFLPDLLF</sequence>
<protein>
    <recommendedName>
        <fullName evidence="7">TRAP transporter large permease protein</fullName>
    </recommendedName>
</protein>
<feature type="transmembrane region" description="Helical" evidence="7">
    <location>
        <begin position="249"/>
        <end position="268"/>
    </location>
</feature>
<proteinExistence type="inferred from homology"/>
<evidence type="ECO:0000256" key="4">
    <source>
        <dbReference type="ARBA" id="ARBA00022692"/>
    </source>
</evidence>
<comment type="subcellular location">
    <subcellularLocation>
        <location evidence="1 7">Cell inner membrane</location>
        <topology evidence="1 7">Multi-pass membrane protein</topology>
    </subcellularLocation>
</comment>
<keyword evidence="5 7" id="KW-1133">Transmembrane helix</keyword>
<evidence type="ECO:0000313" key="10">
    <source>
        <dbReference type="Proteomes" id="UP001589795"/>
    </source>
</evidence>